<comment type="caution">
    <text evidence="2">The sequence shown here is derived from an EMBL/GenBank/DDBJ whole genome shotgun (WGS) entry which is preliminary data.</text>
</comment>
<dbReference type="RefSeq" id="WP_203821683.1">
    <property type="nucleotide sequence ID" value="NZ_BAAABP010000006.1"/>
</dbReference>
<accession>A0A919JDS2</accession>
<proteinExistence type="predicted"/>
<keyword evidence="3" id="KW-1185">Reference proteome</keyword>
<evidence type="ECO:0000313" key="2">
    <source>
        <dbReference type="EMBL" id="GIE15306.1"/>
    </source>
</evidence>
<gene>
    <name evidence="2" type="ORF">Afe05nite_71460</name>
</gene>
<organism evidence="2 3">
    <name type="scientific">Paractinoplanes ferrugineus</name>
    <dbReference type="NCBI Taxonomy" id="113564"/>
    <lineage>
        <taxon>Bacteria</taxon>
        <taxon>Bacillati</taxon>
        <taxon>Actinomycetota</taxon>
        <taxon>Actinomycetes</taxon>
        <taxon>Micromonosporales</taxon>
        <taxon>Micromonosporaceae</taxon>
        <taxon>Paractinoplanes</taxon>
    </lineage>
</organism>
<protein>
    <submittedName>
        <fullName evidence="2">Uncharacterized protein</fullName>
    </submittedName>
</protein>
<evidence type="ECO:0000256" key="1">
    <source>
        <dbReference type="SAM" id="MobiDB-lite"/>
    </source>
</evidence>
<evidence type="ECO:0000313" key="3">
    <source>
        <dbReference type="Proteomes" id="UP000598174"/>
    </source>
</evidence>
<dbReference type="AlphaFoldDB" id="A0A919JDS2"/>
<reference evidence="2" key="1">
    <citation type="submission" date="2021-01" db="EMBL/GenBank/DDBJ databases">
        <title>Whole genome shotgun sequence of Actinoplanes ferrugineus NBRC 15555.</title>
        <authorList>
            <person name="Komaki H."/>
            <person name="Tamura T."/>
        </authorList>
    </citation>
    <scope>NUCLEOTIDE SEQUENCE</scope>
    <source>
        <strain evidence="2">NBRC 15555</strain>
    </source>
</reference>
<name>A0A919JDS2_9ACTN</name>
<feature type="compositionally biased region" description="Basic and acidic residues" evidence="1">
    <location>
        <begin position="33"/>
        <end position="44"/>
    </location>
</feature>
<dbReference type="Proteomes" id="UP000598174">
    <property type="component" value="Unassembled WGS sequence"/>
</dbReference>
<sequence>MADAAVPPSEPTAASGDGPARVAAVRPSGDALRGAERTLAEKRKAGVRKGTNLDGYA</sequence>
<dbReference type="EMBL" id="BOMM01000065">
    <property type="protein sequence ID" value="GIE15306.1"/>
    <property type="molecule type" value="Genomic_DNA"/>
</dbReference>
<feature type="region of interest" description="Disordered" evidence="1">
    <location>
        <begin position="1"/>
        <end position="57"/>
    </location>
</feature>